<name>A0ABS1WUQ2_9GAMM</name>
<sequence length="414" mass="45460">MRASLVNASNGDVQRAIEEVARESYGRLVAVLAARTRDVAGAEDALADALVSALLTWPRDGVPRSPQGWLLTAARNRLLDRIRHQQVHDLSAPSLALMMRELEETPDPDTLPDERLKLLFVCAHPAIDPDMHTPLMLQTVLGLDAVAIGRALVVAPKTIGQRLVRAKNKIRKARISFEIPSAKQIPERLEAVLNAIYAAYGNSWEDAAGADHRIAELGQEAIWLARVLRDHIPDNSEVRGLLALMLHCEARRPARRSADGRYVPLSEQDPHSWQMPLIHEAERELAAAARMQSLGRFQIEAAIQSAHAERAFGGSTNWVAVAAFYDQLLRLAPSIGAAVARAAAHAELHGPQAGLGLLDHLEPETSSYQPYWAVRAHLLQQLGSAELAAEAYDRAIQLSEDAAVRHFLLERRGC</sequence>
<dbReference type="PANTHER" id="PTHR47756">
    <property type="entry name" value="BLL6612 PROTEIN-RELATED"/>
    <property type="match status" value="1"/>
</dbReference>
<organism evidence="3 4">
    <name type="scientific">Steroidobacter gossypii</name>
    <dbReference type="NCBI Taxonomy" id="2805490"/>
    <lineage>
        <taxon>Bacteria</taxon>
        <taxon>Pseudomonadati</taxon>
        <taxon>Pseudomonadota</taxon>
        <taxon>Gammaproteobacteria</taxon>
        <taxon>Steroidobacterales</taxon>
        <taxon>Steroidobacteraceae</taxon>
        <taxon>Steroidobacter</taxon>
    </lineage>
</organism>
<dbReference type="Gene3D" id="1.10.1740.10">
    <property type="match status" value="1"/>
</dbReference>
<dbReference type="PANTHER" id="PTHR47756:SF2">
    <property type="entry name" value="BLL6612 PROTEIN"/>
    <property type="match status" value="1"/>
</dbReference>
<feature type="domain" description="DUF6596" evidence="2">
    <location>
        <begin position="188"/>
        <end position="289"/>
    </location>
</feature>
<evidence type="ECO:0000313" key="3">
    <source>
        <dbReference type="EMBL" id="MBM0104687.1"/>
    </source>
</evidence>
<dbReference type="Pfam" id="PF04542">
    <property type="entry name" value="Sigma70_r2"/>
    <property type="match status" value="1"/>
</dbReference>
<dbReference type="SUPFAM" id="SSF48452">
    <property type="entry name" value="TPR-like"/>
    <property type="match status" value="1"/>
</dbReference>
<keyword evidence="4" id="KW-1185">Reference proteome</keyword>
<protein>
    <submittedName>
        <fullName evidence="3">RNA polymerase subunit sigma-70</fullName>
    </submittedName>
</protein>
<dbReference type="InterPro" id="IPR007627">
    <property type="entry name" value="RNA_pol_sigma70_r2"/>
</dbReference>
<proteinExistence type="predicted"/>
<evidence type="ECO:0000259" key="1">
    <source>
        <dbReference type="Pfam" id="PF04542"/>
    </source>
</evidence>
<evidence type="ECO:0000313" key="4">
    <source>
        <dbReference type="Proteomes" id="UP000661077"/>
    </source>
</evidence>
<dbReference type="Proteomes" id="UP000661077">
    <property type="component" value="Unassembled WGS sequence"/>
</dbReference>
<dbReference type="InterPro" id="IPR013325">
    <property type="entry name" value="RNA_pol_sigma_r2"/>
</dbReference>
<reference evidence="3 4" key="1">
    <citation type="journal article" date="2021" name="Int. J. Syst. Evol. Microbiol.">
        <title>Steroidobacter gossypii sp. nov., isolated from soil of cotton cropping field.</title>
        <authorList>
            <person name="Huang R."/>
            <person name="Yang S."/>
            <person name="Zhen C."/>
            <person name="Liu W."/>
        </authorList>
    </citation>
    <scope>NUCLEOTIDE SEQUENCE [LARGE SCALE GENOMIC DNA]</scope>
    <source>
        <strain evidence="3 4">S1-65</strain>
    </source>
</reference>
<dbReference type="Pfam" id="PF20239">
    <property type="entry name" value="DUF6596"/>
    <property type="match status" value="1"/>
</dbReference>
<dbReference type="EMBL" id="JAEVLS010000002">
    <property type="protein sequence ID" value="MBM0104687.1"/>
    <property type="molecule type" value="Genomic_DNA"/>
</dbReference>
<feature type="domain" description="RNA polymerase sigma-70 region 2" evidence="1">
    <location>
        <begin position="24"/>
        <end position="86"/>
    </location>
</feature>
<evidence type="ECO:0000259" key="2">
    <source>
        <dbReference type="Pfam" id="PF20239"/>
    </source>
</evidence>
<dbReference type="RefSeq" id="WP_203166681.1">
    <property type="nucleotide sequence ID" value="NZ_JAEVLS010000002.1"/>
</dbReference>
<gene>
    <name evidence="3" type="ORF">JM946_08010</name>
</gene>
<dbReference type="SUPFAM" id="SSF88946">
    <property type="entry name" value="Sigma2 domain of RNA polymerase sigma factors"/>
    <property type="match status" value="1"/>
</dbReference>
<comment type="caution">
    <text evidence="3">The sequence shown here is derived from an EMBL/GenBank/DDBJ whole genome shotgun (WGS) entry which is preliminary data.</text>
</comment>
<accession>A0ABS1WUQ2</accession>
<dbReference type="InterPro" id="IPR046531">
    <property type="entry name" value="DUF6596"/>
</dbReference>
<dbReference type="InterPro" id="IPR011990">
    <property type="entry name" value="TPR-like_helical_dom_sf"/>
</dbReference>